<keyword evidence="2" id="KW-1185">Reference proteome</keyword>
<dbReference type="AlphaFoldDB" id="A0A139I0D0"/>
<organism evidence="1 2">
    <name type="scientific">Pseudocercospora musae</name>
    <dbReference type="NCBI Taxonomy" id="113226"/>
    <lineage>
        <taxon>Eukaryota</taxon>
        <taxon>Fungi</taxon>
        <taxon>Dikarya</taxon>
        <taxon>Ascomycota</taxon>
        <taxon>Pezizomycotina</taxon>
        <taxon>Dothideomycetes</taxon>
        <taxon>Dothideomycetidae</taxon>
        <taxon>Mycosphaerellales</taxon>
        <taxon>Mycosphaerellaceae</taxon>
        <taxon>Pseudocercospora</taxon>
    </lineage>
</organism>
<gene>
    <name evidence="1" type="ORF">AC579_3807</name>
</gene>
<comment type="caution">
    <text evidence="1">The sequence shown here is derived from an EMBL/GenBank/DDBJ whole genome shotgun (WGS) entry which is preliminary data.</text>
</comment>
<dbReference type="EMBL" id="LFZO01000495">
    <property type="protein sequence ID" value="KXT08069.1"/>
    <property type="molecule type" value="Genomic_DNA"/>
</dbReference>
<sequence length="90" mass="10357">MVLSTLKTLNLPGIQSTVEELVAFVKRQPAPDRFGLRLSRLLEWPKEENAVLEACVAVDDMEYDEDVLADLMEMDVYKVFVEERVVDVRE</sequence>
<name>A0A139I0D0_9PEZI</name>
<accession>A0A139I0D0</accession>
<reference evidence="1 2" key="1">
    <citation type="submission" date="2015-07" db="EMBL/GenBank/DDBJ databases">
        <title>Comparative genomics of the Sigatoka disease complex on banana suggests a link between parallel evolutionary changes in Pseudocercospora fijiensis and Pseudocercospora eumusae and increased virulence on the banana host.</title>
        <authorList>
            <person name="Chang T.-C."/>
            <person name="Salvucci A."/>
            <person name="Crous P.W."/>
            <person name="Stergiopoulos I."/>
        </authorList>
    </citation>
    <scope>NUCLEOTIDE SEQUENCE [LARGE SCALE GENOMIC DNA]</scope>
    <source>
        <strain evidence="1 2">CBS 116634</strain>
    </source>
</reference>
<evidence type="ECO:0000313" key="1">
    <source>
        <dbReference type="EMBL" id="KXT08069.1"/>
    </source>
</evidence>
<evidence type="ECO:0000313" key="2">
    <source>
        <dbReference type="Proteomes" id="UP000073492"/>
    </source>
</evidence>
<proteinExistence type="predicted"/>
<protein>
    <submittedName>
        <fullName evidence="1">Uncharacterized protein</fullName>
    </submittedName>
</protein>
<dbReference type="Proteomes" id="UP000073492">
    <property type="component" value="Unassembled WGS sequence"/>
</dbReference>